<comment type="similarity">
    <text evidence="9">Belongs to the peptidase T1B family.</text>
</comment>
<dbReference type="InterPro" id="IPR016050">
    <property type="entry name" value="Proteasome_bsu_CS"/>
</dbReference>
<reference evidence="11 12" key="1">
    <citation type="journal article" date="2015" name="Appl. Environ. Microbiol.">
        <title>The Geoglobus acetivorans genome: Fe(III) reduction, acetate utilization, autotrophic growth, and degradation of aromatic compounds in a hyperthermophilic archaeon.</title>
        <authorList>
            <person name="Mardanov A.V."/>
            <person name="Slododkina G.B."/>
            <person name="Slobodkin A.I."/>
            <person name="Beletsky A.V."/>
            <person name="Gavrilov S.N."/>
            <person name="Kublanov I.V."/>
            <person name="Bonch-Osmolovskaya E.A."/>
            <person name="Skryabin K.G."/>
            <person name="Ravin N.V."/>
        </authorList>
    </citation>
    <scope>NUCLEOTIDE SEQUENCE [LARGE SCALE GENOMIC DNA]</scope>
    <source>
        <strain evidence="11 12">SBH6</strain>
    </source>
</reference>
<dbReference type="PANTHER" id="PTHR32194:SF0">
    <property type="entry name" value="ATP-DEPENDENT PROTEASE SUBUNIT HSLV"/>
    <property type="match status" value="1"/>
</dbReference>
<dbReference type="PROSITE" id="PS00854">
    <property type="entry name" value="PROTEASOME_BETA_1"/>
    <property type="match status" value="1"/>
</dbReference>
<evidence type="ECO:0000256" key="8">
    <source>
        <dbReference type="ARBA" id="ARBA00023145"/>
    </source>
</evidence>
<evidence type="ECO:0000256" key="5">
    <source>
        <dbReference type="ARBA" id="ARBA00022801"/>
    </source>
</evidence>
<dbReference type="STRING" id="565033.GACE_1789"/>
<dbReference type="GO" id="GO:0004298">
    <property type="term" value="F:threonine-type endopeptidase activity"/>
    <property type="evidence" value="ECO:0007669"/>
    <property type="project" value="UniProtKB-UniRule"/>
</dbReference>
<dbReference type="PROSITE" id="PS51476">
    <property type="entry name" value="PROTEASOME_BETA_2"/>
    <property type="match status" value="1"/>
</dbReference>
<comment type="activity regulation">
    <text evidence="9">The formation of the proteasomal ATPase PAN-20S proteasome complex, via the docking of the C-termini of PAN into the intersubunit pockets in the alpha-rings, triggers opening of the gate for substrate entry. Interconversion between the open-gate and close-gate conformations leads to a dynamic regulation of the 20S proteasome proteolysis activity.</text>
</comment>
<dbReference type="GO" id="GO:0019774">
    <property type="term" value="C:proteasome core complex, beta-subunit complex"/>
    <property type="evidence" value="ECO:0007669"/>
    <property type="project" value="UniProtKB-UniRule"/>
</dbReference>
<dbReference type="EMBL" id="CP009552">
    <property type="protein sequence ID" value="AIY90817.1"/>
    <property type="molecule type" value="Genomic_DNA"/>
</dbReference>
<evidence type="ECO:0000256" key="9">
    <source>
        <dbReference type="HAMAP-Rule" id="MF_02113"/>
    </source>
</evidence>
<dbReference type="InterPro" id="IPR019983">
    <property type="entry name" value="Pept_T1A_Psome_bsu_arc"/>
</dbReference>
<protein>
    <recommendedName>
        <fullName evidence="9">Proteasome subunit beta</fullName>
        <ecNumber evidence="9">3.4.25.1</ecNumber>
    </recommendedName>
    <alternativeName>
        <fullName evidence="9">20S proteasome beta subunit</fullName>
    </alternativeName>
    <alternativeName>
        <fullName evidence="9">Proteasome core protein PsmB</fullName>
    </alternativeName>
</protein>
<dbReference type="CDD" id="cd03764">
    <property type="entry name" value="proteasome_beta_archeal"/>
    <property type="match status" value="1"/>
</dbReference>
<keyword evidence="6 9" id="KW-0068">Autocatalytic cleavage</keyword>
<dbReference type="HAMAP" id="MF_02113_A">
    <property type="entry name" value="Proteasome_B_A"/>
    <property type="match status" value="1"/>
</dbReference>
<evidence type="ECO:0000256" key="6">
    <source>
        <dbReference type="ARBA" id="ARBA00022813"/>
    </source>
</evidence>
<evidence type="ECO:0000256" key="1">
    <source>
        <dbReference type="ARBA" id="ARBA00001198"/>
    </source>
</evidence>
<keyword evidence="8 9" id="KW-0865">Zymogen</keyword>
<dbReference type="KEGG" id="gac:GACE_1789"/>
<organism evidence="11 12">
    <name type="scientific">Geoglobus acetivorans</name>
    <dbReference type="NCBI Taxonomy" id="565033"/>
    <lineage>
        <taxon>Archaea</taxon>
        <taxon>Methanobacteriati</taxon>
        <taxon>Methanobacteriota</taxon>
        <taxon>Archaeoglobi</taxon>
        <taxon>Archaeoglobales</taxon>
        <taxon>Archaeoglobaceae</taxon>
        <taxon>Geoglobus</taxon>
    </lineage>
</organism>
<dbReference type="HOGENOM" id="CLU_035750_7_2_2"/>
<feature type="propeptide" id="PRO_5005012669" description="Removed in mature form; by autocatalysis" evidence="9">
    <location>
        <begin position="1"/>
        <end position="31"/>
    </location>
</feature>
<dbReference type="Proteomes" id="UP000030624">
    <property type="component" value="Chromosome"/>
</dbReference>
<comment type="subunit">
    <text evidence="9">The 20S proteasome core is composed of 14 alpha and 14 beta subunits that assemble into four stacked heptameric rings, resulting in a barrel-shaped structure. The two inner rings, each composed of seven catalytic beta subunits, are sandwiched by two outer rings, each composed of seven alpha subunits. The catalytic chamber with the active sites is on the inside of the barrel. Has a gated structure, the ends of the cylinder being occluded by the N-termini of the alpha-subunits. Is capped at one or both ends by the proteasome regulatory ATPase, PAN.</text>
</comment>
<dbReference type="EC" id="3.4.25.1" evidence="9"/>
<proteinExistence type="inferred from homology"/>
<dbReference type="SUPFAM" id="SSF56235">
    <property type="entry name" value="N-terminal nucleophile aminohydrolases (Ntn hydrolases)"/>
    <property type="match status" value="1"/>
</dbReference>
<evidence type="ECO:0000256" key="7">
    <source>
        <dbReference type="ARBA" id="ARBA00022942"/>
    </source>
</evidence>
<dbReference type="GO" id="GO:0005737">
    <property type="term" value="C:cytoplasm"/>
    <property type="evidence" value="ECO:0007669"/>
    <property type="project" value="UniProtKB-SubCell"/>
</dbReference>
<feature type="chain" id="PRO_5023536421" description="Proteasome subunit beta" evidence="9">
    <location>
        <begin position="32"/>
        <end position="233"/>
    </location>
</feature>
<dbReference type="Gene3D" id="3.60.20.10">
    <property type="entry name" value="Glutamine Phosphoribosylpyrophosphate, subunit 1, domain 1"/>
    <property type="match status" value="1"/>
</dbReference>
<dbReference type="PRINTS" id="PR00141">
    <property type="entry name" value="PROTEASOME"/>
</dbReference>
<dbReference type="InterPro" id="IPR029055">
    <property type="entry name" value="Ntn_hydrolases_N"/>
</dbReference>
<evidence type="ECO:0000256" key="2">
    <source>
        <dbReference type="ARBA" id="ARBA00022490"/>
    </source>
</evidence>
<dbReference type="FunFam" id="3.60.20.10:FF:000049">
    <property type="entry name" value="Proteasome subunit beta"/>
    <property type="match status" value="1"/>
</dbReference>
<dbReference type="PANTHER" id="PTHR32194">
    <property type="entry name" value="METALLOPROTEASE TLDD"/>
    <property type="match status" value="1"/>
</dbReference>
<evidence type="ECO:0000313" key="11">
    <source>
        <dbReference type="EMBL" id="AIY90817.1"/>
    </source>
</evidence>
<evidence type="ECO:0000313" key="12">
    <source>
        <dbReference type="Proteomes" id="UP000030624"/>
    </source>
</evidence>
<keyword evidence="3 9" id="KW-0645">Protease</keyword>
<dbReference type="AlphaFoldDB" id="A0A0A7GIR9"/>
<keyword evidence="5 9" id="KW-0378">Hydrolase</keyword>
<dbReference type="NCBIfam" id="TIGR03634">
    <property type="entry name" value="arc_protsome_B"/>
    <property type="match status" value="1"/>
</dbReference>
<keyword evidence="4 9" id="KW-0888">Threonine protease</keyword>
<feature type="active site" description="Nucleophile" evidence="9 10">
    <location>
        <position position="32"/>
    </location>
</feature>
<name>A0A0A7GIR9_GEOAI</name>
<dbReference type="GO" id="GO:0010498">
    <property type="term" value="P:proteasomal protein catabolic process"/>
    <property type="evidence" value="ECO:0007669"/>
    <property type="project" value="UniProtKB-UniRule"/>
</dbReference>
<dbReference type="InterPro" id="IPR000243">
    <property type="entry name" value="Pept_T1A_subB"/>
</dbReference>
<dbReference type="eggNOG" id="arCOG00970">
    <property type="taxonomic scope" value="Archaea"/>
</dbReference>
<dbReference type="InterPro" id="IPR001353">
    <property type="entry name" value="Proteasome_sua/b"/>
</dbReference>
<gene>
    <name evidence="9" type="primary">psmB</name>
    <name evidence="11" type="ORF">GACE_1789</name>
</gene>
<evidence type="ECO:0000256" key="10">
    <source>
        <dbReference type="PIRSR" id="PIRSR600243-1"/>
    </source>
</evidence>
<sequence length="233" mass="25779">MFTAIGLFFEKSRKKEMFMMPEMLQDKVYKGTTTVGIVCRDGVVMATEKRATMGHFIASKRARKIYQVSDRVAMTTAGSVGDAQFLARLIKVEMNLYEAQKEKRPTVRAIATMTSNLLHSTRYFPYLVQLLIGGVDENGASVFSIDPIGGAIEETDIVATGSGSPMAYGVLEDAYTEGLTVDEAVELAVRAINSAMKRDSASGDGIDVVKITPEMYYELRKEEVEQILSKFRK</sequence>
<dbReference type="InterPro" id="IPR023333">
    <property type="entry name" value="Proteasome_suB-type"/>
</dbReference>
<keyword evidence="7 9" id="KW-0647">Proteasome</keyword>
<dbReference type="Pfam" id="PF00227">
    <property type="entry name" value="Proteasome"/>
    <property type="match status" value="1"/>
</dbReference>
<comment type="catalytic activity">
    <reaction evidence="1 9">
        <text>Cleavage of peptide bonds with very broad specificity.</text>
        <dbReference type="EC" id="3.4.25.1"/>
    </reaction>
</comment>
<comment type="function">
    <text evidence="9">Component of the proteasome core, a large protease complex with broad specificity involved in protein degradation.</text>
</comment>
<comment type="subcellular location">
    <subcellularLocation>
        <location evidence="9">Cytoplasm</location>
    </subcellularLocation>
</comment>
<evidence type="ECO:0000256" key="3">
    <source>
        <dbReference type="ARBA" id="ARBA00022670"/>
    </source>
</evidence>
<accession>A0A0A7GIR9</accession>
<evidence type="ECO:0000256" key="4">
    <source>
        <dbReference type="ARBA" id="ARBA00022698"/>
    </source>
</evidence>
<keyword evidence="2 9" id="KW-0963">Cytoplasm</keyword>